<dbReference type="SUPFAM" id="SSF51197">
    <property type="entry name" value="Clavaminate synthase-like"/>
    <property type="match status" value="1"/>
</dbReference>
<reference evidence="5 6" key="1">
    <citation type="submission" date="2014-10" db="EMBL/GenBank/DDBJ databases">
        <title>Draft genome of the hookworm Ancylostoma caninum.</title>
        <authorList>
            <person name="Mitreva M."/>
        </authorList>
    </citation>
    <scope>NUCLEOTIDE SEQUENCE [LARGE SCALE GENOMIC DNA]</scope>
    <source>
        <strain evidence="5 6">Baltimore</strain>
    </source>
</reference>
<keyword evidence="5" id="KW-0560">Oxidoreductase</keyword>
<dbReference type="Gene3D" id="2.60.120.620">
    <property type="entry name" value="q2cbj1_9rhob like domain"/>
    <property type="match status" value="2"/>
</dbReference>
<evidence type="ECO:0000256" key="4">
    <source>
        <dbReference type="ARBA" id="ARBA00038356"/>
    </source>
</evidence>
<dbReference type="EMBL" id="JOJR01001887">
    <property type="protein sequence ID" value="RCN29550.1"/>
    <property type="molecule type" value="Genomic_DNA"/>
</dbReference>
<feature type="non-terminal residue" evidence="5">
    <location>
        <position position="228"/>
    </location>
</feature>
<evidence type="ECO:0000256" key="2">
    <source>
        <dbReference type="ARBA" id="ARBA00022723"/>
    </source>
</evidence>
<dbReference type="Pfam" id="PF05721">
    <property type="entry name" value="PhyH"/>
    <property type="match status" value="2"/>
</dbReference>
<evidence type="ECO:0000256" key="1">
    <source>
        <dbReference type="ARBA" id="ARBA00001962"/>
    </source>
</evidence>
<comment type="caution">
    <text evidence="5">The sequence shown here is derived from an EMBL/GenBank/DDBJ whole genome shotgun (WGS) entry which is preliminary data.</text>
</comment>
<keyword evidence="5" id="KW-0223">Dioxygenase</keyword>
<evidence type="ECO:0000313" key="6">
    <source>
        <dbReference type="Proteomes" id="UP000252519"/>
    </source>
</evidence>
<dbReference type="AlphaFoldDB" id="A0A368FF92"/>
<comment type="cofactor">
    <cofactor evidence="1">
        <name>Fe cation</name>
        <dbReference type="ChEBI" id="CHEBI:24875"/>
    </cofactor>
</comment>
<dbReference type="PANTHER" id="PTHR20883:SF15">
    <property type="entry name" value="PHYTANOYL-COA DIOXYGENASE DOMAIN-CONTAINING PROTEIN 1"/>
    <property type="match status" value="1"/>
</dbReference>
<gene>
    <name evidence="5" type="ORF">ANCCAN_24690</name>
</gene>
<dbReference type="InterPro" id="IPR008775">
    <property type="entry name" value="Phytyl_CoA_dOase-like"/>
</dbReference>
<organism evidence="5 6">
    <name type="scientific">Ancylostoma caninum</name>
    <name type="common">Dog hookworm</name>
    <dbReference type="NCBI Taxonomy" id="29170"/>
    <lineage>
        <taxon>Eukaryota</taxon>
        <taxon>Metazoa</taxon>
        <taxon>Ecdysozoa</taxon>
        <taxon>Nematoda</taxon>
        <taxon>Chromadorea</taxon>
        <taxon>Rhabditida</taxon>
        <taxon>Rhabditina</taxon>
        <taxon>Rhabditomorpha</taxon>
        <taxon>Strongyloidea</taxon>
        <taxon>Ancylostomatidae</taxon>
        <taxon>Ancylostomatinae</taxon>
        <taxon>Ancylostoma</taxon>
    </lineage>
</organism>
<proteinExistence type="inferred from homology"/>
<keyword evidence="6" id="KW-1185">Reference proteome</keyword>
<dbReference type="STRING" id="29170.A0A368FF92"/>
<dbReference type="Proteomes" id="UP000252519">
    <property type="component" value="Unassembled WGS sequence"/>
</dbReference>
<accession>A0A368FF92</accession>
<evidence type="ECO:0000313" key="5">
    <source>
        <dbReference type="EMBL" id="RCN29550.1"/>
    </source>
</evidence>
<dbReference type="OrthoDB" id="445007at2759"/>
<dbReference type="GO" id="GO:0046872">
    <property type="term" value="F:metal ion binding"/>
    <property type="evidence" value="ECO:0007669"/>
    <property type="project" value="UniProtKB-KW"/>
</dbReference>
<protein>
    <submittedName>
        <fullName evidence="5">Phytanoyl-CoA dioxygenase</fullName>
    </submittedName>
</protein>
<dbReference type="PANTHER" id="PTHR20883">
    <property type="entry name" value="PHYTANOYL-COA DIOXYGENASE DOMAIN CONTAINING 1"/>
    <property type="match status" value="1"/>
</dbReference>
<name>A0A368FF92_ANCCA</name>
<comment type="similarity">
    <text evidence="4">Belongs to the PhyH family. PHYHD1 subfamily.</text>
</comment>
<keyword evidence="2" id="KW-0479">Metal-binding</keyword>
<dbReference type="GO" id="GO:0051213">
    <property type="term" value="F:dioxygenase activity"/>
    <property type="evidence" value="ECO:0007669"/>
    <property type="project" value="UniProtKB-KW"/>
</dbReference>
<keyword evidence="3" id="KW-0408">Iron</keyword>
<sequence length="228" mass="26405">MANVQELMGKTIMRRLEKLLVPSTPRSLNIFKQEMSWLKHFEENGYAVVEDVFSEEELAEMKEEIERVIDGIDLDQHPKSVFSTYDEDKHTVDDYFLNSSDKIRVFFEEGAFDKDGKLVVEKHRALNKIGHGNSVDYRFVRTHKTDGSALLKFTGTRPTYDQEKFVNVPIKKGSLIIIHGLVVHKSAPNTSLKSRHAYTLHVMEGKNTKWSPDNWYVREFLDKIETAN</sequence>
<evidence type="ECO:0000256" key="3">
    <source>
        <dbReference type="ARBA" id="ARBA00023004"/>
    </source>
</evidence>